<dbReference type="InterPro" id="IPR032720">
    <property type="entry name" value="Cys_rich_CWC"/>
</dbReference>
<protein>
    <recommendedName>
        <fullName evidence="3">Cysteine-rich CWC</fullName>
    </recommendedName>
</protein>
<organism evidence="1 2">
    <name type="scientific">Aromatoleum toluolicum</name>
    <dbReference type="NCBI Taxonomy" id="90060"/>
    <lineage>
        <taxon>Bacteria</taxon>
        <taxon>Pseudomonadati</taxon>
        <taxon>Pseudomonadota</taxon>
        <taxon>Betaproteobacteria</taxon>
        <taxon>Rhodocyclales</taxon>
        <taxon>Rhodocyclaceae</taxon>
        <taxon>Aromatoleum</taxon>
    </lineage>
</organism>
<sequence length="58" mass="5850">MRVAPTCPRCGAAFTCGMQAGEPVCWCAVLPPLSAVPDEGAGCYCPACLKAMLETSGG</sequence>
<evidence type="ECO:0008006" key="3">
    <source>
        <dbReference type="Google" id="ProtNLM"/>
    </source>
</evidence>
<evidence type="ECO:0000313" key="2">
    <source>
        <dbReference type="Proteomes" id="UP000634522"/>
    </source>
</evidence>
<name>A0ABX1NBN9_9RHOO</name>
<accession>A0ABX1NBN9</accession>
<dbReference type="Pfam" id="PF14375">
    <property type="entry name" value="Cys_rich_CWC"/>
    <property type="match status" value="1"/>
</dbReference>
<comment type="caution">
    <text evidence="1">The sequence shown here is derived from an EMBL/GenBank/DDBJ whole genome shotgun (WGS) entry which is preliminary data.</text>
</comment>
<dbReference type="Proteomes" id="UP000634522">
    <property type="component" value="Unassembled WGS sequence"/>
</dbReference>
<proteinExistence type="predicted"/>
<gene>
    <name evidence="1" type="ORF">GPA27_04850</name>
</gene>
<keyword evidence="2" id="KW-1185">Reference proteome</keyword>
<dbReference type="EMBL" id="WTVS01000007">
    <property type="protein sequence ID" value="NMF96712.1"/>
    <property type="molecule type" value="Genomic_DNA"/>
</dbReference>
<evidence type="ECO:0000313" key="1">
    <source>
        <dbReference type="EMBL" id="NMF96712.1"/>
    </source>
</evidence>
<reference evidence="1 2" key="1">
    <citation type="submission" date="2019-12" db="EMBL/GenBank/DDBJ databases">
        <title>Comparative genomics gives insights into the taxonomy of the Azoarcus-Aromatoleum group and reveals separate origins of nif in the plant-associated Azoarcus and non-plant-associated Aromatoleum sub-groups.</title>
        <authorList>
            <person name="Lafos M."/>
            <person name="Maluk M."/>
            <person name="Batista M."/>
            <person name="Junghare M."/>
            <person name="Carmona M."/>
            <person name="Faoro H."/>
            <person name="Cruz L.M."/>
            <person name="Battistoni F."/>
            <person name="De Souza E."/>
            <person name="Pedrosa F."/>
            <person name="Chen W.-M."/>
            <person name="Poole P.S."/>
            <person name="Dixon R.A."/>
            <person name="James E.K."/>
        </authorList>
    </citation>
    <scope>NUCLEOTIDE SEQUENCE [LARGE SCALE GENOMIC DNA]</scope>
    <source>
        <strain evidence="1 2">T</strain>
    </source>
</reference>